<evidence type="ECO:0000259" key="11">
    <source>
        <dbReference type="PROSITE" id="PS50109"/>
    </source>
</evidence>
<keyword evidence="4" id="KW-0808">Transferase</keyword>
<dbReference type="Pfam" id="PF02518">
    <property type="entry name" value="HATPase_c"/>
    <property type="match status" value="1"/>
</dbReference>
<feature type="domain" description="Histidine kinase" evidence="11">
    <location>
        <begin position="867"/>
        <end position="1103"/>
    </location>
</feature>
<evidence type="ECO:0000256" key="4">
    <source>
        <dbReference type="ARBA" id="ARBA00022679"/>
    </source>
</evidence>
<dbReference type="SUPFAM" id="SSF55874">
    <property type="entry name" value="ATPase domain of HSP90 chaperone/DNA topoisomerase II/histidine kinase"/>
    <property type="match status" value="1"/>
</dbReference>
<dbReference type="InterPro" id="IPR036097">
    <property type="entry name" value="HisK_dim/P_sf"/>
</dbReference>
<dbReference type="CDD" id="cd00075">
    <property type="entry name" value="HATPase"/>
    <property type="match status" value="1"/>
</dbReference>
<evidence type="ECO:0000256" key="8">
    <source>
        <dbReference type="ARBA" id="ARBA00023163"/>
    </source>
</evidence>
<dbReference type="OrthoDB" id="358279at2"/>
<dbReference type="RefSeq" id="WP_106292861.1">
    <property type="nucleotide sequence ID" value="NZ_PVTH01000004.1"/>
</dbReference>
<dbReference type="InterPro" id="IPR011110">
    <property type="entry name" value="Reg_prop"/>
</dbReference>
<evidence type="ECO:0000256" key="6">
    <source>
        <dbReference type="ARBA" id="ARBA00023015"/>
    </source>
</evidence>
<feature type="domain" description="Response regulatory" evidence="12">
    <location>
        <begin position="1151"/>
        <end position="1266"/>
    </location>
</feature>
<keyword evidence="7" id="KW-0238">DNA-binding</keyword>
<evidence type="ECO:0000256" key="9">
    <source>
        <dbReference type="PROSITE-ProRule" id="PRU00169"/>
    </source>
</evidence>
<dbReference type="PROSITE" id="PS50109">
    <property type="entry name" value="HIS_KIN"/>
    <property type="match status" value="1"/>
</dbReference>
<dbReference type="GO" id="GO:0000155">
    <property type="term" value="F:phosphorelay sensor kinase activity"/>
    <property type="evidence" value="ECO:0007669"/>
    <property type="project" value="InterPro"/>
</dbReference>
<keyword evidence="5 13" id="KW-0418">Kinase</keyword>
<keyword evidence="14" id="KW-1185">Reference proteome</keyword>
<dbReference type="GO" id="GO:0043565">
    <property type="term" value="F:sequence-specific DNA binding"/>
    <property type="evidence" value="ECO:0007669"/>
    <property type="project" value="InterPro"/>
</dbReference>
<dbReference type="SMART" id="SM00387">
    <property type="entry name" value="HATPase_c"/>
    <property type="match status" value="1"/>
</dbReference>
<dbReference type="InterPro" id="IPR013783">
    <property type="entry name" value="Ig-like_fold"/>
</dbReference>
<dbReference type="SUPFAM" id="SSF46689">
    <property type="entry name" value="Homeodomain-like"/>
    <property type="match status" value="1"/>
</dbReference>
<gene>
    <name evidence="13" type="ORF">B0I27_104302</name>
</gene>
<dbReference type="Pfam" id="PF00512">
    <property type="entry name" value="HisKA"/>
    <property type="match status" value="1"/>
</dbReference>
<dbReference type="InterPro" id="IPR009057">
    <property type="entry name" value="Homeodomain-like_sf"/>
</dbReference>
<evidence type="ECO:0000256" key="5">
    <source>
        <dbReference type="ARBA" id="ARBA00022777"/>
    </source>
</evidence>
<dbReference type="Gene3D" id="3.30.565.10">
    <property type="entry name" value="Histidine kinase-like ATPase, C-terminal domain"/>
    <property type="match status" value="1"/>
</dbReference>
<dbReference type="Gene3D" id="1.10.287.130">
    <property type="match status" value="1"/>
</dbReference>
<dbReference type="FunFam" id="2.60.40.10:FF:000791">
    <property type="entry name" value="Two-component system sensor histidine kinase/response regulator"/>
    <property type="match status" value="1"/>
</dbReference>
<dbReference type="CDD" id="cd00063">
    <property type="entry name" value="FN3"/>
    <property type="match status" value="1"/>
</dbReference>
<dbReference type="Pfam" id="PF12833">
    <property type="entry name" value="HTH_18"/>
    <property type="match status" value="1"/>
</dbReference>
<dbReference type="InterPro" id="IPR003661">
    <property type="entry name" value="HisK_dim/P_dom"/>
</dbReference>
<evidence type="ECO:0000259" key="12">
    <source>
        <dbReference type="PROSITE" id="PS50110"/>
    </source>
</evidence>
<organism evidence="13 14">
    <name type="scientific">Arcticibacter pallidicorallinus</name>
    <dbReference type="NCBI Taxonomy" id="1259464"/>
    <lineage>
        <taxon>Bacteria</taxon>
        <taxon>Pseudomonadati</taxon>
        <taxon>Bacteroidota</taxon>
        <taxon>Sphingobacteriia</taxon>
        <taxon>Sphingobacteriales</taxon>
        <taxon>Sphingobacteriaceae</taxon>
        <taxon>Arcticibacter</taxon>
    </lineage>
</organism>
<dbReference type="Gene3D" id="2.130.10.10">
    <property type="entry name" value="YVTN repeat-like/Quinoprotein amine dehydrogenase"/>
    <property type="match status" value="2"/>
</dbReference>
<proteinExistence type="predicted"/>
<comment type="catalytic activity">
    <reaction evidence="1">
        <text>ATP + protein L-histidine = ADP + protein N-phospho-L-histidine.</text>
        <dbReference type="EC" id="2.7.13.3"/>
    </reaction>
</comment>
<evidence type="ECO:0000256" key="3">
    <source>
        <dbReference type="ARBA" id="ARBA00022553"/>
    </source>
</evidence>
<dbReference type="CDD" id="cd00082">
    <property type="entry name" value="HisKA"/>
    <property type="match status" value="1"/>
</dbReference>
<keyword evidence="3 9" id="KW-0597">Phosphoprotein</keyword>
<dbReference type="PANTHER" id="PTHR43547:SF2">
    <property type="entry name" value="HYBRID SIGNAL TRANSDUCTION HISTIDINE KINASE C"/>
    <property type="match status" value="1"/>
</dbReference>
<dbReference type="SUPFAM" id="SSF47384">
    <property type="entry name" value="Homodimeric domain of signal transducing histidine kinase"/>
    <property type="match status" value="1"/>
</dbReference>
<comment type="caution">
    <text evidence="13">The sequence shown here is derived from an EMBL/GenBank/DDBJ whole genome shotgun (WGS) entry which is preliminary data.</text>
</comment>
<feature type="domain" description="HTH araC/xylS-type" evidence="10">
    <location>
        <begin position="1298"/>
        <end position="1397"/>
    </location>
</feature>
<accession>A0A2T0U5X7</accession>
<dbReference type="PROSITE" id="PS01124">
    <property type="entry name" value="HTH_ARAC_FAMILY_2"/>
    <property type="match status" value="1"/>
</dbReference>
<evidence type="ECO:0000256" key="1">
    <source>
        <dbReference type="ARBA" id="ARBA00000085"/>
    </source>
</evidence>
<dbReference type="SMART" id="SM00342">
    <property type="entry name" value="HTH_ARAC"/>
    <property type="match status" value="1"/>
</dbReference>
<evidence type="ECO:0000313" key="13">
    <source>
        <dbReference type="EMBL" id="PRY53292.1"/>
    </source>
</evidence>
<dbReference type="InterPro" id="IPR036890">
    <property type="entry name" value="HATPase_C_sf"/>
</dbReference>
<keyword evidence="6" id="KW-0805">Transcription regulation</keyword>
<dbReference type="EC" id="2.7.13.3" evidence="2"/>
<protein>
    <recommendedName>
        <fullName evidence="2">histidine kinase</fullName>
        <ecNumber evidence="2">2.7.13.3</ecNumber>
    </recommendedName>
</protein>
<reference evidence="13 14" key="1">
    <citation type="submission" date="2018-03" db="EMBL/GenBank/DDBJ databases">
        <title>Genomic Encyclopedia of Type Strains, Phase III (KMG-III): the genomes of soil and plant-associated and newly described type strains.</title>
        <authorList>
            <person name="Whitman W."/>
        </authorList>
    </citation>
    <scope>NUCLEOTIDE SEQUENCE [LARGE SCALE GENOMIC DNA]</scope>
    <source>
        <strain evidence="13 14">CGMCC 1.9313</strain>
    </source>
</reference>
<dbReference type="Gene3D" id="3.40.50.2300">
    <property type="match status" value="1"/>
</dbReference>
<dbReference type="InterPro" id="IPR015943">
    <property type="entry name" value="WD40/YVTN_repeat-like_dom_sf"/>
</dbReference>
<feature type="modified residue" description="4-aspartylphosphate" evidence="9">
    <location>
        <position position="1199"/>
    </location>
</feature>
<dbReference type="FunFam" id="3.30.565.10:FF:000006">
    <property type="entry name" value="Sensor histidine kinase WalK"/>
    <property type="match status" value="1"/>
</dbReference>
<dbReference type="PROSITE" id="PS00041">
    <property type="entry name" value="HTH_ARAC_FAMILY_1"/>
    <property type="match status" value="1"/>
</dbReference>
<evidence type="ECO:0000256" key="2">
    <source>
        <dbReference type="ARBA" id="ARBA00012438"/>
    </source>
</evidence>
<dbReference type="InterPro" id="IPR018062">
    <property type="entry name" value="HTH_AraC-typ_CS"/>
</dbReference>
<dbReference type="Pfam" id="PF07495">
    <property type="entry name" value="Y_Y_Y"/>
    <property type="match status" value="1"/>
</dbReference>
<dbReference type="InterPro" id="IPR003961">
    <property type="entry name" value="FN3_dom"/>
</dbReference>
<dbReference type="FunFam" id="1.10.287.130:FF:000045">
    <property type="entry name" value="Two-component system sensor histidine kinase/response regulator"/>
    <property type="match status" value="1"/>
</dbReference>
<dbReference type="PROSITE" id="PS50110">
    <property type="entry name" value="RESPONSE_REGULATORY"/>
    <property type="match status" value="1"/>
</dbReference>
<dbReference type="PANTHER" id="PTHR43547">
    <property type="entry name" value="TWO-COMPONENT HISTIDINE KINASE"/>
    <property type="match status" value="1"/>
</dbReference>
<dbReference type="InterPro" id="IPR001789">
    <property type="entry name" value="Sig_transdc_resp-reg_receiver"/>
</dbReference>
<evidence type="ECO:0000256" key="7">
    <source>
        <dbReference type="ARBA" id="ARBA00023125"/>
    </source>
</evidence>
<dbReference type="Proteomes" id="UP000238034">
    <property type="component" value="Unassembled WGS sequence"/>
</dbReference>
<evidence type="ECO:0000259" key="10">
    <source>
        <dbReference type="PROSITE" id="PS01124"/>
    </source>
</evidence>
<dbReference type="InterPro" id="IPR003594">
    <property type="entry name" value="HATPase_dom"/>
</dbReference>
<dbReference type="InterPro" id="IPR011006">
    <property type="entry name" value="CheY-like_superfamily"/>
</dbReference>
<dbReference type="SMART" id="SM00388">
    <property type="entry name" value="HisKA"/>
    <property type="match status" value="1"/>
</dbReference>
<dbReference type="Pfam" id="PF07494">
    <property type="entry name" value="Reg_prop"/>
    <property type="match status" value="5"/>
</dbReference>
<dbReference type="PRINTS" id="PR00344">
    <property type="entry name" value="BCTRLSENSOR"/>
</dbReference>
<dbReference type="SUPFAM" id="SSF52172">
    <property type="entry name" value="CheY-like"/>
    <property type="match status" value="1"/>
</dbReference>
<sequence length="1402" mass="158665">MRARQFCVFVIFTVLFNLIGAVCFSQSAAPDFKHLTRQEGLSSNKINCITEDKFGFIWLGTEDGISRYDGVRFKFYKTEDGLSDNYVNSISCDPENGDLWIGTRKGISFFNRKEERFYNNSNVLHIDSKDAVVFGTSILKIYLDKRNCLWVGTSLGLFYFNKDISNQKNPVFKSSRLISKKVVNDIFEDSKGRLWLGTGGLFQYDLKRNLMLPYKMPKHTANVRSIWEDSRKNLWVSTGDFGVFLIDELRGDSRHYSKGHSLLTNNITGVVEDEHGKIWIGAKDGGGLYAYDYTSSKVDFLSGHSNIPNDPKGITSNAITAIYRDKKGYIWVGTYAGLNYYDPYKKNFLLYKVNFKSDGLFNSNIRCFYQELDGKIWVGTRDEGGISQFDPQKGTFTNYKSNARAERGLTDGNVLSITSLDSDRLLIGTNSSGLFIFNTRTKAFTTPVLRYENAAVIKRGRIQLVHKDQKGTIWVGTTSSLCIYDPANSSLTSVLKIPSAVQIFEYDEDEIYIITLFSGMYNFNRKTGKLQHYTPGDKKFNLSNGRTNSIQKDNKGNLWIATNKGLNYFDVKKKEFKLYTVADGLPNNIICGILIDKHDNLWMSTVDGLVNFITSTGKINKFNIHDGLQGNEFEKGVCLQTSDGAMLFGGINGFNYFYPDSIRKNPLVPTVVLTDLKIFNKSASINSEESPLSQSISFEKKVRLSHLQSFLEFEFAGLSFTSPENNQYAYKLEGLEEEWNVAGNKTYASYTGLQPGEYVFRVKASNNDGVWSEDEVALQIEITPPWWQTSIFRWISAVVLLGLIIWLNFYRTRSLRMQKRKLDQLVKARTEVIRRQNKQLEESRDQVVKLNSRIKAISEYRMQYFTHVSHEFRTPLTLIIGPVNKLLSGAADALEIKENLMVIKRNAGRLLHLINELMDFRSIENKNLPLRVKKINLTTLVDEIAALFVELAKEKRITFGVEHENFDVKGAADATKIQKVVFNLIANAFNYTNSGGEISVRSRITMTQPLRSEESEITFGKWIKNYTYFEVSVRDSGVGIPEESLGKVFKEFYRESLTNIDTKGTGLGLSIVKELIRLHKGHVTVKSTVDIGSEFLVRVPINIDAYASEQKESPGRDGVIYEKGQVLDLLGGAVLQSKEGVRSKSGKGREHVLLVEDNEELLQFISQQLATEYRVSQARNGHDGLKAAIKYTPDIIISDVVMPGMSGVELLIKLKDDLKTMHIPVVLLTAKADIESQMEGMEAGADDYISKPFDVDLFRLRIRNLVQSRVKLRRLFSTSVEDVPVETGVMDQDSIFLEKVISIIRNNISNSDFGAGELADQMCVSLSLLQKKISKLTSYSPTEFILLYRMKKALELIKTSGLSVGEISEKVGFKDPYYFSRCFKKHFGKSPKLYAQTLGDSR</sequence>
<dbReference type="SMART" id="SM00448">
    <property type="entry name" value="REC"/>
    <property type="match status" value="1"/>
</dbReference>
<dbReference type="EMBL" id="PVTH01000004">
    <property type="protein sequence ID" value="PRY53292.1"/>
    <property type="molecule type" value="Genomic_DNA"/>
</dbReference>
<keyword evidence="8" id="KW-0804">Transcription</keyword>
<dbReference type="GO" id="GO:0003700">
    <property type="term" value="F:DNA-binding transcription factor activity"/>
    <property type="evidence" value="ECO:0007669"/>
    <property type="project" value="InterPro"/>
</dbReference>
<dbReference type="Gene3D" id="1.10.10.60">
    <property type="entry name" value="Homeodomain-like"/>
    <property type="match status" value="1"/>
</dbReference>
<dbReference type="Gene3D" id="2.60.40.10">
    <property type="entry name" value="Immunoglobulins"/>
    <property type="match status" value="1"/>
</dbReference>
<dbReference type="InterPro" id="IPR004358">
    <property type="entry name" value="Sig_transdc_His_kin-like_C"/>
</dbReference>
<dbReference type="Pfam" id="PF00072">
    <property type="entry name" value="Response_reg"/>
    <property type="match status" value="1"/>
</dbReference>
<dbReference type="InterPro" id="IPR005467">
    <property type="entry name" value="His_kinase_dom"/>
</dbReference>
<dbReference type="InterPro" id="IPR018060">
    <property type="entry name" value="HTH_AraC"/>
</dbReference>
<dbReference type="SUPFAM" id="SSF63829">
    <property type="entry name" value="Calcium-dependent phosphotriesterase"/>
    <property type="match status" value="2"/>
</dbReference>
<name>A0A2T0U5X7_9SPHI</name>
<dbReference type="InterPro" id="IPR011123">
    <property type="entry name" value="Y_Y_Y"/>
</dbReference>
<evidence type="ECO:0000313" key="14">
    <source>
        <dbReference type="Proteomes" id="UP000238034"/>
    </source>
</evidence>